<dbReference type="Proteomes" id="UP000198565">
    <property type="component" value="Unassembled WGS sequence"/>
</dbReference>
<proteinExistence type="predicted"/>
<name>A0A1I4PDR2_9BACI</name>
<dbReference type="RefSeq" id="WP_091484994.1">
    <property type="nucleotide sequence ID" value="NZ_FOTR01000011.1"/>
</dbReference>
<organism evidence="3 4">
    <name type="scientific">Gracilibacillus orientalis</name>
    <dbReference type="NCBI Taxonomy" id="334253"/>
    <lineage>
        <taxon>Bacteria</taxon>
        <taxon>Bacillati</taxon>
        <taxon>Bacillota</taxon>
        <taxon>Bacilli</taxon>
        <taxon>Bacillales</taxon>
        <taxon>Bacillaceae</taxon>
        <taxon>Gracilibacillus</taxon>
    </lineage>
</organism>
<dbReference type="PANTHER" id="PTHR45947">
    <property type="entry name" value="SULFOQUINOVOSYL TRANSFERASE SQD2"/>
    <property type="match status" value="1"/>
</dbReference>
<evidence type="ECO:0000259" key="2">
    <source>
        <dbReference type="Pfam" id="PF13439"/>
    </source>
</evidence>
<dbReference type="Pfam" id="PF13439">
    <property type="entry name" value="Glyco_transf_4"/>
    <property type="match status" value="1"/>
</dbReference>
<dbReference type="PANTHER" id="PTHR45947:SF3">
    <property type="entry name" value="SULFOQUINOVOSYL TRANSFERASE SQD2"/>
    <property type="match status" value="1"/>
</dbReference>
<keyword evidence="4" id="KW-1185">Reference proteome</keyword>
<dbReference type="OrthoDB" id="179766at2"/>
<feature type="domain" description="Glycosyl transferase family 1" evidence="1">
    <location>
        <begin position="216"/>
        <end position="372"/>
    </location>
</feature>
<dbReference type="Pfam" id="PF00534">
    <property type="entry name" value="Glycos_transf_1"/>
    <property type="match status" value="1"/>
</dbReference>
<dbReference type="SUPFAM" id="SSF53756">
    <property type="entry name" value="UDP-Glycosyltransferase/glycogen phosphorylase"/>
    <property type="match status" value="1"/>
</dbReference>
<dbReference type="Gene3D" id="3.40.50.2000">
    <property type="entry name" value="Glycogen Phosphorylase B"/>
    <property type="match status" value="2"/>
</dbReference>
<gene>
    <name evidence="3" type="ORF">SAMN04487943_11111</name>
</gene>
<evidence type="ECO:0000313" key="3">
    <source>
        <dbReference type="EMBL" id="SFM25858.1"/>
    </source>
</evidence>
<sequence>MIKLKVLFVSRIYPNEFSSNGRVFHSQAQELIKQGFEVKVISPIPFTPTLFKKHKKLWEEYSRLPNKAKYDGIDVYYPRYIKIPNKLLNKVTRKLSDTSFINAVMSVINREMESFEFDLVHCHMTYPDGLVGKSIIEKYKVPFVLSARSSDLDISINKGIVKDKMLQIYNLSDAIITPSPQLRQKLKENFNYDSTLIGNGIYPEKLKYVTNVDFNSENRNIILSVSNLMKTKGIQYNIKAMSKLVKEFPDLLYIVIGDGDYKNELVDLTSELNLMDHVVFLGNIDHYVAMQYMKKCDIFCLPSWRETFGLVYLEAMYFNKPVILCENQGIHGIVIDNDSCKVVKPHSEEEVYKSIKFLLLDKEKRDEISKKGNSLVKNHYTWEKIGDNLKDLYISVNNID</sequence>
<reference evidence="4" key="1">
    <citation type="submission" date="2016-10" db="EMBL/GenBank/DDBJ databases">
        <authorList>
            <person name="Varghese N."/>
            <person name="Submissions S."/>
        </authorList>
    </citation>
    <scope>NUCLEOTIDE SEQUENCE [LARGE SCALE GENOMIC DNA]</scope>
    <source>
        <strain evidence="4">CGMCC 1.4250</strain>
    </source>
</reference>
<dbReference type="EMBL" id="FOTR01000011">
    <property type="protein sequence ID" value="SFM25858.1"/>
    <property type="molecule type" value="Genomic_DNA"/>
</dbReference>
<dbReference type="CDD" id="cd03801">
    <property type="entry name" value="GT4_PimA-like"/>
    <property type="match status" value="1"/>
</dbReference>
<dbReference type="AlphaFoldDB" id="A0A1I4PDR2"/>
<dbReference type="GO" id="GO:0016757">
    <property type="term" value="F:glycosyltransferase activity"/>
    <property type="evidence" value="ECO:0007669"/>
    <property type="project" value="InterPro"/>
</dbReference>
<protein>
    <submittedName>
        <fullName evidence="3">Glycosyltransferase involved in cell wall bisynthesis</fullName>
    </submittedName>
</protein>
<dbReference type="STRING" id="334253.SAMN04487943_11111"/>
<feature type="domain" description="Glycosyltransferase subfamily 4-like N-terminal" evidence="2">
    <location>
        <begin position="22"/>
        <end position="204"/>
    </location>
</feature>
<accession>A0A1I4PDR2</accession>
<keyword evidence="3" id="KW-0808">Transferase</keyword>
<evidence type="ECO:0000313" key="4">
    <source>
        <dbReference type="Proteomes" id="UP000198565"/>
    </source>
</evidence>
<dbReference type="InterPro" id="IPR001296">
    <property type="entry name" value="Glyco_trans_1"/>
</dbReference>
<evidence type="ECO:0000259" key="1">
    <source>
        <dbReference type="Pfam" id="PF00534"/>
    </source>
</evidence>
<dbReference type="InterPro" id="IPR050194">
    <property type="entry name" value="Glycosyltransferase_grp1"/>
</dbReference>
<dbReference type="InterPro" id="IPR028098">
    <property type="entry name" value="Glyco_trans_4-like_N"/>
</dbReference>